<evidence type="ECO:0000313" key="6">
    <source>
        <dbReference type="EMBL" id="XBO37391.1"/>
    </source>
</evidence>
<dbReference type="PANTHER" id="PTHR30483:SF6">
    <property type="entry name" value="PERIPLASMIC BINDING PROTEIN OF ABC TRANSPORTER FOR NATURAL AMINO ACIDS"/>
    <property type="match status" value="1"/>
</dbReference>
<keyword evidence="4" id="KW-0029">Amino-acid transport</keyword>
<protein>
    <submittedName>
        <fullName evidence="6">ABC transporter substrate-binding protein</fullName>
    </submittedName>
</protein>
<comment type="similarity">
    <text evidence="1">Belongs to the leucine-binding protein family.</text>
</comment>
<dbReference type="PANTHER" id="PTHR30483">
    <property type="entry name" value="LEUCINE-SPECIFIC-BINDING PROTEIN"/>
    <property type="match status" value="1"/>
</dbReference>
<reference evidence="6" key="1">
    <citation type="submission" date="2024-05" db="EMBL/GenBank/DDBJ databases">
        <authorList>
            <person name="Kim S."/>
            <person name="Heo J."/>
            <person name="Choi H."/>
            <person name="Choi Y."/>
            <person name="Kwon S.-W."/>
            <person name="Kim Y."/>
        </authorList>
    </citation>
    <scope>NUCLEOTIDE SEQUENCE</scope>
    <source>
        <strain evidence="6">KACC 23698</strain>
    </source>
</reference>
<evidence type="ECO:0000259" key="5">
    <source>
        <dbReference type="Pfam" id="PF13458"/>
    </source>
</evidence>
<name>A0AAU7JAT2_9HYPH</name>
<evidence type="ECO:0000256" key="1">
    <source>
        <dbReference type="ARBA" id="ARBA00010062"/>
    </source>
</evidence>
<evidence type="ECO:0000256" key="2">
    <source>
        <dbReference type="ARBA" id="ARBA00022448"/>
    </source>
</evidence>
<dbReference type="Pfam" id="PF13458">
    <property type="entry name" value="Peripla_BP_6"/>
    <property type="match status" value="1"/>
</dbReference>
<dbReference type="InterPro" id="IPR028082">
    <property type="entry name" value="Peripla_BP_I"/>
</dbReference>
<dbReference type="EMBL" id="CP157484">
    <property type="protein sequence ID" value="XBO37391.1"/>
    <property type="molecule type" value="Genomic_DNA"/>
</dbReference>
<dbReference type="InterPro" id="IPR051010">
    <property type="entry name" value="BCAA_transport"/>
</dbReference>
<dbReference type="AlphaFoldDB" id="A0AAU7JAT2"/>
<dbReference type="PRINTS" id="PR00337">
    <property type="entry name" value="LEUILEVALBP"/>
</dbReference>
<accession>A0AAU7JAT2</accession>
<dbReference type="Gene3D" id="3.40.50.2300">
    <property type="match status" value="2"/>
</dbReference>
<dbReference type="RefSeq" id="WP_406854211.1">
    <property type="nucleotide sequence ID" value="NZ_CP157484.1"/>
</dbReference>
<dbReference type="InterPro" id="IPR006311">
    <property type="entry name" value="TAT_signal"/>
</dbReference>
<feature type="domain" description="Leucine-binding protein" evidence="5">
    <location>
        <begin position="39"/>
        <end position="380"/>
    </location>
</feature>
<dbReference type="SUPFAM" id="SSF53822">
    <property type="entry name" value="Periplasmic binding protein-like I"/>
    <property type="match status" value="1"/>
</dbReference>
<organism evidence="6">
    <name type="scientific">Alsobacter sp. KACC 23698</name>
    <dbReference type="NCBI Taxonomy" id="3149229"/>
    <lineage>
        <taxon>Bacteria</taxon>
        <taxon>Pseudomonadati</taxon>
        <taxon>Pseudomonadota</taxon>
        <taxon>Alphaproteobacteria</taxon>
        <taxon>Hyphomicrobiales</taxon>
        <taxon>Alsobacteraceae</taxon>
        <taxon>Alsobacter</taxon>
    </lineage>
</organism>
<keyword evidence="3" id="KW-0732">Signal</keyword>
<dbReference type="InterPro" id="IPR000709">
    <property type="entry name" value="Leu_Ile_Val-bd"/>
</dbReference>
<dbReference type="InterPro" id="IPR028081">
    <property type="entry name" value="Leu-bd"/>
</dbReference>
<sequence length="412" mass="44355">MTEDTKGPHGWNRRKVLGAGAALAASPFMFNIARAQEGPIKVGFPVPLTGPYGAEAQDQVRAAEVAIAEFNEGGGLNGRKAELLVRDDRLNPGEAATRALELIENDKVQFIVGSLSAAVQLAVNNVTKARKVLYNSISQSDAINEAADFSRYTFHEALNPHMTAGAVGRYAFPKFGKKVVFLTADYAYGHEMVRGFQEAGKAFGVETLADIRHPLGATDFSALLPRIQALKPDILAISNFGRDQQIALKQATDFGVKKSIKIITPILLYTGRIAAGAQAFEGVTGGTSYYYGLESKLPSAKAFNDRFRKLHGGRVPSDYGSLAYGGVKTLLMAAKAAGTTEQEAVIAAMEALKYDYYKGPQYYRKCDHQSVQSVLIIESKAAAANDPDVFNIVATDEPNEANLRTCQALGHS</sequence>
<proteinExistence type="inferred from homology"/>
<keyword evidence="2" id="KW-0813">Transport</keyword>
<gene>
    <name evidence="6" type="ORF">ABEG18_16850</name>
</gene>
<evidence type="ECO:0000256" key="3">
    <source>
        <dbReference type="ARBA" id="ARBA00022729"/>
    </source>
</evidence>
<dbReference type="PROSITE" id="PS51318">
    <property type="entry name" value="TAT"/>
    <property type="match status" value="1"/>
</dbReference>
<dbReference type="GO" id="GO:0006865">
    <property type="term" value="P:amino acid transport"/>
    <property type="evidence" value="ECO:0007669"/>
    <property type="project" value="UniProtKB-KW"/>
</dbReference>
<evidence type="ECO:0000256" key="4">
    <source>
        <dbReference type="ARBA" id="ARBA00022970"/>
    </source>
</evidence>